<keyword evidence="8" id="KW-0346">Stress response</keyword>
<feature type="binding site" evidence="5">
    <location>
        <position position="122"/>
    </location>
    <ligand>
        <name>ATP</name>
        <dbReference type="ChEBI" id="CHEBI:30616"/>
    </ligand>
</feature>
<dbReference type="PROSITE" id="PS00298">
    <property type="entry name" value="HSP90"/>
    <property type="match status" value="1"/>
</dbReference>
<feature type="compositionally biased region" description="Basic and acidic residues" evidence="6">
    <location>
        <begin position="267"/>
        <end position="276"/>
    </location>
</feature>
<dbReference type="OrthoDB" id="28737at2759"/>
<proteinExistence type="inferred from homology"/>
<dbReference type="STRING" id="1109443.G4TFY1"/>
<dbReference type="HOGENOM" id="CLU_006684_1_3_1"/>
<dbReference type="Gene3D" id="3.30.230.80">
    <property type="match status" value="1"/>
</dbReference>
<feature type="signal peptide" evidence="7">
    <location>
        <begin position="1"/>
        <end position="20"/>
    </location>
</feature>
<feature type="chain" id="PRO_5003468462" evidence="7">
    <location>
        <begin position="21"/>
        <end position="846"/>
    </location>
</feature>
<dbReference type="InterPro" id="IPR019805">
    <property type="entry name" value="Heat_shock_protein_90_CS"/>
</dbReference>
<dbReference type="InterPro" id="IPR020568">
    <property type="entry name" value="Ribosomal_Su5_D2-typ_SF"/>
</dbReference>
<dbReference type="AlphaFoldDB" id="G4TFY1"/>
<dbReference type="PRINTS" id="PR00775">
    <property type="entry name" value="HEATSHOCK90"/>
</dbReference>
<reference evidence="8 9" key="1">
    <citation type="journal article" date="2011" name="PLoS Pathog.">
        <title>Endophytic Life Strategies Decoded by Genome and Transcriptome Analyses of the Mutualistic Root Symbiont Piriformospora indica.</title>
        <authorList>
            <person name="Zuccaro A."/>
            <person name="Lahrmann U."/>
            <person name="Guldener U."/>
            <person name="Langen G."/>
            <person name="Pfiffi S."/>
            <person name="Biedenkopf D."/>
            <person name="Wong P."/>
            <person name="Samans B."/>
            <person name="Grimm C."/>
            <person name="Basiewicz M."/>
            <person name="Murat C."/>
            <person name="Martin F."/>
            <person name="Kogel K.H."/>
        </authorList>
    </citation>
    <scope>NUCLEOTIDE SEQUENCE [LARGE SCALE GENOMIC DNA]</scope>
    <source>
        <strain evidence="8 9">DSM 11827</strain>
    </source>
</reference>
<dbReference type="GO" id="GO:0051082">
    <property type="term" value="F:unfolded protein binding"/>
    <property type="evidence" value="ECO:0007669"/>
    <property type="project" value="InterPro"/>
</dbReference>
<gene>
    <name evidence="8" type="ORF">PIIN_04163</name>
</gene>
<dbReference type="PANTHER" id="PTHR11528">
    <property type="entry name" value="HEAT SHOCK PROTEIN 90 FAMILY MEMBER"/>
    <property type="match status" value="1"/>
</dbReference>
<feature type="compositionally biased region" description="Basic and acidic residues" evidence="6">
    <location>
        <begin position="289"/>
        <end position="298"/>
    </location>
</feature>
<sequence length="846" mass="95407">MKLLPSLLLALSLFSGASFAQEPVATDSSTKHEYQSDVARLRKIVIESLYSHREVFLRELISNANDAIEKLRLTALKDKTVWDGVAPLNITLKLEKNEEGDGGRLIISDTGIGMSPKELTTNLGTLAKSGTSEFLAKADSNSGSSNGNLIGAFGLGFYSSFLVADKVYVASLPPATEANPQPVQHVFSSSADEPSFDVYPDPRGNTLGRGTEITLVLKKDALEYLEEETVKSLITKHSGFASSFPVYLFTKRIEEQPIPQDELDQTTEEKKEKPKVDDDEVVVEDAKEEEPKENEVKTRQVTVEEWVHLNDQPPLWTRDPKDVTDEEYKNFYKATFKQYQDPILWHHFKGDSGPVSFRALIYVPSTLPEDFWQSPQTAQQDTRLLVKRVLITSEFGEHRLPKWISWAKVIIDADDLPLNVSRETLQSNRFLKQIKNIIITRFIQVMQKTAEEDVEKYKEILKVYNPILKLGVIETAAEGKTGNRDKLSSLLRFDTTLRTGISLQDYVDNRKEGQNQIFFLANIGQTTENMRHSVFVEKLIARGYEVLLMTDTMDEIFVSNLRVWGNMRFQDVAKKGLQYGDEDVEKEKKELEKFKEDYKPLVNFFVKSTKDISRMAIVISNRLVTSPCAIVVDSFGYSANMEKLLTSHGKKTALQEYASKQKVLEINPRSPLIEGLLKRVMALPVEETERDKEEEAELREVVQILIDGALIRSGFEVMESNIFFERVDRALRRSLGVSETAKVEVEVAPAPPKAETAPPEMDEVATNAADFIEMQDFRASLGPELDRTFGGPKLMKMDANGPIETVPNQVAFDANDVRKRMESGEEVDIEGMVADAIKPKTEHTEL</sequence>
<dbReference type="eggNOG" id="KOG0020">
    <property type="taxonomic scope" value="Eukaryota"/>
</dbReference>
<dbReference type="InParanoid" id="G4TFY1"/>
<comment type="similarity">
    <text evidence="1">Belongs to the heat shock protein 90 family.</text>
</comment>
<evidence type="ECO:0000256" key="3">
    <source>
        <dbReference type="ARBA" id="ARBA00022840"/>
    </source>
</evidence>
<accession>G4TFY1</accession>
<evidence type="ECO:0000256" key="6">
    <source>
        <dbReference type="SAM" id="MobiDB-lite"/>
    </source>
</evidence>
<feature type="binding site" evidence="5">
    <location>
        <position position="109"/>
    </location>
    <ligand>
        <name>ATP</name>
        <dbReference type="ChEBI" id="CHEBI:30616"/>
    </ligand>
</feature>
<dbReference type="InterPro" id="IPR036890">
    <property type="entry name" value="HATPase_C_sf"/>
</dbReference>
<evidence type="ECO:0000256" key="5">
    <source>
        <dbReference type="PIRSR" id="PIRSR002583-1"/>
    </source>
</evidence>
<dbReference type="SUPFAM" id="SSF110942">
    <property type="entry name" value="HSP90 C-terminal domain"/>
    <property type="match status" value="1"/>
</dbReference>
<dbReference type="Pfam" id="PF00183">
    <property type="entry name" value="HSP90"/>
    <property type="match status" value="1"/>
</dbReference>
<feature type="binding site" evidence="5">
    <location>
        <position position="422"/>
    </location>
    <ligand>
        <name>ATP</name>
        <dbReference type="ChEBI" id="CHEBI:30616"/>
    </ligand>
</feature>
<dbReference type="SUPFAM" id="SSF55874">
    <property type="entry name" value="ATPase domain of HSP90 chaperone/DNA topoisomerase II/histidine kinase"/>
    <property type="match status" value="1"/>
</dbReference>
<dbReference type="Gene3D" id="1.20.120.790">
    <property type="entry name" value="Heat shock protein 90, C-terminal domain"/>
    <property type="match status" value="1"/>
</dbReference>
<keyword evidence="2 5" id="KW-0547">Nucleotide-binding</keyword>
<feature type="binding site" evidence="5">
    <location>
        <position position="59"/>
    </location>
    <ligand>
        <name>ATP</name>
        <dbReference type="ChEBI" id="CHEBI:30616"/>
    </ligand>
</feature>
<dbReference type="SUPFAM" id="SSF54211">
    <property type="entry name" value="Ribosomal protein S5 domain 2-like"/>
    <property type="match status" value="1"/>
</dbReference>
<keyword evidence="7" id="KW-0732">Signal</keyword>
<dbReference type="GO" id="GO:0140662">
    <property type="term" value="F:ATP-dependent protein folding chaperone"/>
    <property type="evidence" value="ECO:0007669"/>
    <property type="project" value="InterPro"/>
</dbReference>
<evidence type="ECO:0000313" key="9">
    <source>
        <dbReference type="Proteomes" id="UP000007148"/>
    </source>
</evidence>
<evidence type="ECO:0000256" key="2">
    <source>
        <dbReference type="ARBA" id="ARBA00022741"/>
    </source>
</evidence>
<feature type="binding site" evidence="5">
    <location>
        <position position="63"/>
    </location>
    <ligand>
        <name>ATP</name>
        <dbReference type="ChEBI" id="CHEBI:30616"/>
    </ligand>
</feature>
<name>G4TFY1_SERID</name>
<keyword evidence="9" id="KW-1185">Reference proteome</keyword>
<dbReference type="CDD" id="cd16927">
    <property type="entry name" value="HATPase_Hsp90-like"/>
    <property type="match status" value="1"/>
</dbReference>
<dbReference type="InterPro" id="IPR037196">
    <property type="entry name" value="HSP90_C"/>
</dbReference>
<feature type="region of interest" description="Disordered" evidence="6">
    <location>
        <begin position="257"/>
        <end position="298"/>
    </location>
</feature>
<evidence type="ECO:0000256" key="1">
    <source>
        <dbReference type="ARBA" id="ARBA00008239"/>
    </source>
</evidence>
<feature type="binding site" evidence="5">
    <location>
        <position position="211"/>
    </location>
    <ligand>
        <name>ATP</name>
        <dbReference type="ChEBI" id="CHEBI:30616"/>
    </ligand>
</feature>
<dbReference type="InterPro" id="IPR001404">
    <property type="entry name" value="Hsp90_fam"/>
</dbReference>
<comment type="caution">
    <text evidence="8">The sequence shown here is derived from an EMBL/GenBank/DDBJ whole genome shotgun (WGS) entry which is preliminary data.</text>
</comment>
<keyword evidence="3 5" id="KW-0067">ATP-binding</keyword>
<evidence type="ECO:0000256" key="4">
    <source>
        <dbReference type="ARBA" id="ARBA00023186"/>
    </source>
</evidence>
<keyword evidence="4" id="KW-0143">Chaperone</keyword>
<feature type="binding site" evidence="5">
    <location>
        <position position="128"/>
    </location>
    <ligand>
        <name>ATP</name>
        <dbReference type="ChEBI" id="CHEBI:30616"/>
    </ligand>
</feature>
<dbReference type="InterPro" id="IPR020575">
    <property type="entry name" value="Hsp90_N"/>
</dbReference>
<dbReference type="HAMAP" id="MF_00505">
    <property type="entry name" value="HSP90"/>
    <property type="match status" value="1"/>
</dbReference>
<protein>
    <submittedName>
        <fullName evidence="8">Related to HSP82-Heat shock protein</fullName>
    </submittedName>
</protein>
<feature type="compositionally biased region" description="Acidic residues" evidence="6">
    <location>
        <begin position="277"/>
        <end position="288"/>
    </location>
</feature>
<dbReference type="GO" id="GO:0016887">
    <property type="term" value="F:ATP hydrolysis activity"/>
    <property type="evidence" value="ECO:0007669"/>
    <property type="project" value="InterPro"/>
</dbReference>
<dbReference type="GO" id="GO:0005524">
    <property type="term" value="F:ATP binding"/>
    <property type="evidence" value="ECO:0007669"/>
    <property type="project" value="UniProtKB-KW"/>
</dbReference>
<dbReference type="Proteomes" id="UP000007148">
    <property type="component" value="Unassembled WGS sequence"/>
</dbReference>
<dbReference type="OMA" id="ALPKWAN"/>
<dbReference type="EMBL" id="CAFZ01000076">
    <property type="protein sequence ID" value="CCA70224.1"/>
    <property type="molecule type" value="Genomic_DNA"/>
</dbReference>
<dbReference type="Gene3D" id="3.30.565.10">
    <property type="entry name" value="Histidine kinase-like ATPase, C-terminal domain"/>
    <property type="match status" value="1"/>
</dbReference>
<dbReference type="NCBIfam" id="NF003555">
    <property type="entry name" value="PRK05218.1"/>
    <property type="match status" value="1"/>
</dbReference>
<dbReference type="Gene3D" id="3.40.50.11260">
    <property type="match status" value="1"/>
</dbReference>
<dbReference type="PIRSF" id="PIRSF002583">
    <property type="entry name" value="Hsp90"/>
    <property type="match status" value="1"/>
</dbReference>
<organism evidence="8 9">
    <name type="scientific">Serendipita indica (strain DSM 11827)</name>
    <name type="common">Root endophyte fungus</name>
    <name type="synonym">Piriformospora indica</name>
    <dbReference type="NCBI Taxonomy" id="1109443"/>
    <lineage>
        <taxon>Eukaryota</taxon>
        <taxon>Fungi</taxon>
        <taxon>Dikarya</taxon>
        <taxon>Basidiomycota</taxon>
        <taxon>Agaricomycotina</taxon>
        <taxon>Agaricomycetes</taxon>
        <taxon>Sebacinales</taxon>
        <taxon>Serendipitaceae</taxon>
        <taxon>Serendipita</taxon>
    </lineage>
</organism>
<dbReference type="Pfam" id="PF13589">
    <property type="entry name" value="HATPase_c_3"/>
    <property type="match status" value="1"/>
</dbReference>
<feature type="binding site" evidence="5">
    <location>
        <begin position="129"/>
        <end position="130"/>
    </location>
    <ligand>
        <name>ATP</name>
        <dbReference type="ChEBI" id="CHEBI:30616"/>
    </ligand>
</feature>
<evidence type="ECO:0000313" key="8">
    <source>
        <dbReference type="EMBL" id="CCA70224.1"/>
    </source>
</evidence>
<feature type="binding site" evidence="5">
    <location>
        <position position="114"/>
    </location>
    <ligand>
        <name>ATP</name>
        <dbReference type="ChEBI" id="CHEBI:30616"/>
    </ligand>
</feature>
<evidence type="ECO:0000256" key="7">
    <source>
        <dbReference type="SAM" id="SignalP"/>
    </source>
</evidence>